<evidence type="ECO:0000256" key="3">
    <source>
        <dbReference type="ARBA" id="ARBA00023015"/>
    </source>
</evidence>
<evidence type="ECO:0000256" key="6">
    <source>
        <dbReference type="ARBA" id="ARBA00023163"/>
    </source>
</evidence>
<dbReference type="FunFam" id="1.10.10.60:FF:000269">
    <property type="entry name" value="Transcription factor MYB46"/>
    <property type="match status" value="1"/>
</dbReference>
<dbReference type="SMART" id="SM00717">
    <property type="entry name" value="SANT"/>
    <property type="match status" value="2"/>
</dbReference>
<evidence type="ECO:0000256" key="2">
    <source>
        <dbReference type="ARBA" id="ARBA00022737"/>
    </source>
</evidence>
<evidence type="ECO:0000256" key="1">
    <source>
        <dbReference type="ARBA" id="ARBA00004123"/>
    </source>
</evidence>
<evidence type="ECO:0000256" key="8">
    <source>
        <dbReference type="SAM" id="MobiDB-lite"/>
    </source>
</evidence>
<dbReference type="CDD" id="cd00167">
    <property type="entry name" value="SANT"/>
    <property type="match status" value="2"/>
</dbReference>
<organism evidence="11">
    <name type="scientific">Betula platyphylla</name>
    <name type="common">Asian white birch</name>
    <dbReference type="NCBI Taxonomy" id="78630"/>
    <lineage>
        <taxon>Eukaryota</taxon>
        <taxon>Viridiplantae</taxon>
        <taxon>Streptophyta</taxon>
        <taxon>Embryophyta</taxon>
        <taxon>Tracheophyta</taxon>
        <taxon>Spermatophyta</taxon>
        <taxon>Magnoliopsida</taxon>
        <taxon>eudicotyledons</taxon>
        <taxon>Gunneridae</taxon>
        <taxon>Pentapetalae</taxon>
        <taxon>rosids</taxon>
        <taxon>fabids</taxon>
        <taxon>Fagales</taxon>
        <taxon>Betulaceae</taxon>
        <taxon>Betula</taxon>
    </lineage>
</organism>
<dbReference type="InterPro" id="IPR051953">
    <property type="entry name" value="Plant_SW-associated_TFs"/>
</dbReference>
<dbReference type="GO" id="GO:0005634">
    <property type="term" value="C:nucleus"/>
    <property type="evidence" value="ECO:0007669"/>
    <property type="project" value="UniProtKB-SubCell"/>
</dbReference>
<feature type="domain" description="HTH myb-type" evidence="10">
    <location>
        <begin position="20"/>
        <end position="72"/>
    </location>
</feature>
<feature type="region of interest" description="Disordered" evidence="8">
    <location>
        <begin position="1"/>
        <end position="27"/>
    </location>
</feature>
<feature type="domain" description="Myb-like" evidence="9">
    <location>
        <begin position="73"/>
        <end position="123"/>
    </location>
</feature>
<keyword evidence="3" id="KW-0805">Transcription regulation</keyword>
<dbReference type="Gene3D" id="1.10.10.60">
    <property type="entry name" value="Homeodomain-like"/>
    <property type="match status" value="2"/>
</dbReference>
<dbReference type="GO" id="GO:0043565">
    <property type="term" value="F:sequence-specific DNA binding"/>
    <property type="evidence" value="ECO:0007669"/>
    <property type="project" value="UniProtKB-ARBA"/>
</dbReference>
<feature type="domain" description="HTH myb-type" evidence="10">
    <location>
        <begin position="73"/>
        <end position="127"/>
    </location>
</feature>
<evidence type="ECO:0000313" key="11">
    <source>
        <dbReference type="EMBL" id="AKN79282.1"/>
    </source>
</evidence>
<sequence>MRKPEASGGGEKLESHNSANNKLRKGLWSPEEDDKLMNYMLNNGQGCWSDVARNAGLLRCGKSCRLRWINYLRPDLKRGAFSPQEESLIIHLHSLLGNRWSQIAARLPGRTDNEIKNFWNSTIKKRIKSLSSSPNTSDSSSPKDHVMGAGLISMMPMMYMDSSSSSSSMQNMSSQQLNHMIDHPPSHVLEHGALNMSTGYDLNNVLLPQYMTHQIGVCGDHSFHGGNGIFGFDGDLFVPPLENVGIEEKPESTHENGSYKNYRTENLARIGNYWEVEEFRMGEWDFEELMKDVPTFPLLDFQVQ</sequence>
<comment type="subcellular location">
    <subcellularLocation>
        <location evidence="1">Nucleus</location>
    </subcellularLocation>
</comment>
<keyword evidence="5" id="KW-0010">Activator</keyword>
<protein>
    <submittedName>
        <fullName evidence="11">MYB transcription factor 46</fullName>
    </submittedName>
</protein>
<dbReference type="InterPro" id="IPR001005">
    <property type="entry name" value="SANT/Myb"/>
</dbReference>
<proteinExistence type="evidence at transcript level"/>
<evidence type="ECO:0000259" key="10">
    <source>
        <dbReference type="PROSITE" id="PS51294"/>
    </source>
</evidence>
<keyword evidence="2" id="KW-0677">Repeat</keyword>
<evidence type="ECO:0000256" key="5">
    <source>
        <dbReference type="ARBA" id="ARBA00023159"/>
    </source>
</evidence>
<dbReference type="AlphaFoldDB" id="A0A0H4CUN3"/>
<dbReference type="SUPFAM" id="SSF46689">
    <property type="entry name" value="Homeodomain-like"/>
    <property type="match status" value="1"/>
</dbReference>
<dbReference type="PROSITE" id="PS50090">
    <property type="entry name" value="MYB_LIKE"/>
    <property type="match status" value="2"/>
</dbReference>
<keyword evidence="4" id="KW-0238">DNA-binding</keyword>
<gene>
    <name evidence="11" type="primary">MYB46</name>
</gene>
<dbReference type="PANTHER" id="PTHR47997:SF44">
    <property type="entry name" value="TRANSCRIPTION FACTOR MYB46"/>
    <property type="match status" value="1"/>
</dbReference>
<evidence type="ECO:0000256" key="4">
    <source>
        <dbReference type="ARBA" id="ARBA00023125"/>
    </source>
</evidence>
<dbReference type="GO" id="GO:0045893">
    <property type="term" value="P:positive regulation of DNA-templated transcription"/>
    <property type="evidence" value="ECO:0007669"/>
    <property type="project" value="UniProtKB-ARBA"/>
</dbReference>
<dbReference type="SMR" id="A0A0H4CUN3"/>
<accession>A0A0H4CUN3</accession>
<dbReference type="EMBL" id="KP711284">
    <property type="protein sequence ID" value="AKN79282.1"/>
    <property type="molecule type" value="mRNA"/>
</dbReference>
<dbReference type="GO" id="GO:2000652">
    <property type="term" value="P:regulation of secondary cell wall biogenesis"/>
    <property type="evidence" value="ECO:0007669"/>
    <property type="project" value="UniProtKB-ARBA"/>
</dbReference>
<dbReference type="PANTHER" id="PTHR47997">
    <property type="entry name" value="MYB DOMAIN PROTEIN 55"/>
    <property type="match status" value="1"/>
</dbReference>
<dbReference type="Pfam" id="PF00249">
    <property type="entry name" value="Myb_DNA-binding"/>
    <property type="match status" value="2"/>
</dbReference>
<keyword evidence="7" id="KW-0539">Nucleus</keyword>
<feature type="domain" description="Myb-like" evidence="9">
    <location>
        <begin position="20"/>
        <end position="72"/>
    </location>
</feature>
<dbReference type="InterPro" id="IPR009057">
    <property type="entry name" value="Homeodomain-like_sf"/>
</dbReference>
<name>A0A0H4CUN3_BETPL</name>
<reference evidence="11" key="1">
    <citation type="submission" date="2015-01" db="EMBL/GenBank/DDBJ databases">
        <title>The molecular mechanism of BplMYB46 from Betula platyphylla in mediating drought and salt tolerance and formation of secondary wall.</title>
        <authorList>
            <person name="Guo H."/>
            <person name="Yang C."/>
            <person name="Wang Y."/>
            <person name="Wang C."/>
        </authorList>
    </citation>
    <scope>NUCLEOTIDE SEQUENCE</scope>
</reference>
<evidence type="ECO:0000259" key="9">
    <source>
        <dbReference type="PROSITE" id="PS50090"/>
    </source>
</evidence>
<evidence type="ECO:0000256" key="7">
    <source>
        <dbReference type="ARBA" id="ARBA00023242"/>
    </source>
</evidence>
<dbReference type="GO" id="GO:0003690">
    <property type="term" value="F:double-stranded DNA binding"/>
    <property type="evidence" value="ECO:0007669"/>
    <property type="project" value="UniProtKB-ARBA"/>
</dbReference>
<dbReference type="PROSITE" id="PS51294">
    <property type="entry name" value="HTH_MYB"/>
    <property type="match status" value="2"/>
</dbReference>
<keyword evidence="6" id="KW-0804">Transcription</keyword>
<dbReference type="FunFam" id="1.10.10.60:FF:000077">
    <property type="entry name" value="MYB transcription factor"/>
    <property type="match status" value="1"/>
</dbReference>
<dbReference type="InterPro" id="IPR017930">
    <property type="entry name" value="Myb_dom"/>
</dbReference>